<evidence type="ECO:0000313" key="4">
    <source>
        <dbReference type="Proteomes" id="UP001201262"/>
    </source>
</evidence>
<feature type="compositionally biased region" description="Basic and acidic residues" evidence="2">
    <location>
        <begin position="476"/>
        <end position="485"/>
    </location>
</feature>
<feature type="region of interest" description="Disordered" evidence="2">
    <location>
        <begin position="154"/>
        <end position="182"/>
    </location>
</feature>
<sequence>MIMQIPSSDSPQAPFINVEIEFDSLQTDPLVQQFNNNNNNDNKDDDNPRDQYDNEDNYSPFSINANALVHKRKLSSIIDVDVDIDGDSSDATSDTSGRFDDARESNMTMDINQNTDEEAAVQETRSVHSAKRGRSNGWPLQNEIAYDEHGMRIEMNSSRRTPTKAQSQSQSPRAKKMRSPELRARRSRFIEGSMHDRVSEKPPSIFFQDAVQKPAEKYGEEGDGHEKDGEGKLEKRSSGIFRFGKAIASAFHPFGAWGNKSDSDGSKAQKEIMKQRQARAEKAYAELKKSGYHGTTTTSTTGGSANTVDPSIADQTWKAIQEKMEYKIVAGQGRISQDDTLVAVPEALTPARQEKGISKLKSFSELRKRTSTLSIPAIRARDVSPMNLAMVEHDPNLAETPAIERRQSRKDLNRQAKLMKRVSNLEDKLERARRELRDISSTEPHLPVPTICVDDVHDSERQYAIGTLPTVPSGRLLDDSHHSDNEPSTSIWLPVDSLSRKRKPKADSFPDSSRQNEAEADISPKKTKPSKLDKPKTKLSTRDKRASSLTTKASQRLKAKQSSRNLRQSTPTSSSHDDSMCLQEQQGNNANASSRAVSPSPKVWASYNGDENIPPVPPVPKDLLNSAKLKKRALSKEFAWPEDIF</sequence>
<organism evidence="3 4">
    <name type="scientific">Talaromyces proteolyticus</name>
    <dbReference type="NCBI Taxonomy" id="1131652"/>
    <lineage>
        <taxon>Eukaryota</taxon>
        <taxon>Fungi</taxon>
        <taxon>Dikarya</taxon>
        <taxon>Ascomycota</taxon>
        <taxon>Pezizomycotina</taxon>
        <taxon>Eurotiomycetes</taxon>
        <taxon>Eurotiomycetidae</taxon>
        <taxon>Eurotiales</taxon>
        <taxon>Trichocomaceae</taxon>
        <taxon>Talaromyces</taxon>
        <taxon>Talaromyces sect. Bacilispori</taxon>
    </lineage>
</organism>
<protein>
    <recommendedName>
        <fullName evidence="5">Nuclear RNA binding protein</fullName>
    </recommendedName>
</protein>
<evidence type="ECO:0008006" key="5">
    <source>
        <dbReference type="Google" id="ProtNLM"/>
    </source>
</evidence>
<dbReference type="GeneID" id="70242876"/>
<keyword evidence="1" id="KW-0175">Coiled coil</keyword>
<accession>A0AAD4KTX7</accession>
<dbReference type="AlphaFoldDB" id="A0AAD4KTX7"/>
<keyword evidence="4" id="KW-1185">Reference proteome</keyword>
<proteinExistence type="predicted"/>
<evidence type="ECO:0000256" key="2">
    <source>
        <dbReference type="SAM" id="MobiDB-lite"/>
    </source>
</evidence>
<feature type="region of interest" description="Disordered" evidence="2">
    <location>
        <begin position="27"/>
        <end position="59"/>
    </location>
</feature>
<feature type="compositionally biased region" description="Polar residues" evidence="2">
    <location>
        <begin position="582"/>
        <end position="597"/>
    </location>
</feature>
<feature type="region of interest" description="Disordered" evidence="2">
    <location>
        <begin position="83"/>
        <end position="105"/>
    </location>
</feature>
<feature type="compositionally biased region" description="Basic and acidic residues" evidence="2">
    <location>
        <begin position="41"/>
        <end position="52"/>
    </location>
</feature>
<name>A0AAD4KTX7_9EURO</name>
<gene>
    <name evidence="3" type="ORF">BGW36DRAFT_317767</name>
</gene>
<dbReference type="Proteomes" id="UP001201262">
    <property type="component" value="Unassembled WGS sequence"/>
</dbReference>
<evidence type="ECO:0000256" key="1">
    <source>
        <dbReference type="SAM" id="Coils"/>
    </source>
</evidence>
<feature type="compositionally biased region" description="Polar residues" evidence="2">
    <location>
        <begin position="562"/>
        <end position="574"/>
    </location>
</feature>
<evidence type="ECO:0000313" key="3">
    <source>
        <dbReference type="EMBL" id="KAH8698379.1"/>
    </source>
</evidence>
<comment type="caution">
    <text evidence="3">The sequence shown here is derived from an EMBL/GenBank/DDBJ whole genome shotgun (WGS) entry which is preliminary data.</text>
</comment>
<feature type="compositionally biased region" description="Polar residues" evidence="2">
    <location>
        <begin position="155"/>
        <end position="172"/>
    </location>
</feature>
<dbReference type="EMBL" id="JAJTJA010000005">
    <property type="protein sequence ID" value="KAH8698379.1"/>
    <property type="molecule type" value="Genomic_DNA"/>
</dbReference>
<feature type="region of interest" description="Disordered" evidence="2">
    <location>
        <begin position="469"/>
        <end position="619"/>
    </location>
</feature>
<feature type="coiled-coil region" evidence="1">
    <location>
        <begin position="415"/>
        <end position="442"/>
    </location>
</feature>
<dbReference type="RefSeq" id="XP_046072843.1">
    <property type="nucleotide sequence ID" value="XM_046212589.1"/>
</dbReference>
<reference evidence="3" key="1">
    <citation type="submission" date="2021-12" db="EMBL/GenBank/DDBJ databases">
        <title>Convergent genome expansion in fungi linked to evolution of root-endophyte symbiosis.</title>
        <authorList>
            <consortium name="DOE Joint Genome Institute"/>
            <person name="Ke Y.-H."/>
            <person name="Bonito G."/>
            <person name="Liao H.-L."/>
            <person name="Looney B."/>
            <person name="Rojas-Flechas A."/>
            <person name="Nash J."/>
            <person name="Hameed K."/>
            <person name="Schadt C."/>
            <person name="Martin F."/>
            <person name="Crous P.W."/>
            <person name="Miettinen O."/>
            <person name="Magnuson J.K."/>
            <person name="Labbe J."/>
            <person name="Jacobson D."/>
            <person name="Doktycz M.J."/>
            <person name="Veneault-Fourrey C."/>
            <person name="Kuo A."/>
            <person name="Mondo S."/>
            <person name="Calhoun S."/>
            <person name="Riley R."/>
            <person name="Ohm R."/>
            <person name="LaButti K."/>
            <person name="Andreopoulos B."/>
            <person name="Pangilinan J."/>
            <person name="Nolan M."/>
            <person name="Tritt A."/>
            <person name="Clum A."/>
            <person name="Lipzen A."/>
            <person name="Daum C."/>
            <person name="Barry K."/>
            <person name="Grigoriev I.V."/>
            <person name="Vilgalys R."/>
        </authorList>
    </citation>
    <scope>NUCLEOTIDE SEQUENCE</scope>
    <source>
        <strain evidence="3">PMI_201</strain>
    </source>
</reference>
<feature type="compositionally biased region" description="Basic and acidic residues" evidence="2">
    <location>
        <begin position="530"/>
        <end position="546"/>
    </location>
</feature>